<dbReference type="Proteomes" id="UP000092584">
    <property type="component" value="Unassembled WGS sequence"/>
</dbReference>
<protein>
    <recommendedName>
        <fullName evidence="2">AB hydrolase-1 domain-containing protein</fullName>
    </recommendedName>
</protein>
<sequence length="301" mass="35671">MTSTEWKSYGKFIKVKDNNLFVIDTGDDFSNKETLVIINGFPTTSYDYHKIIPLLSEFYRVVIHDHFGFGFSDLPDTYCYSLIDQANVCVELWKTLKLKRFTILSDGFGNNIGKEILYRKNSHLIPFDIKKLIICNSSNYEKYMDINTISALIKNNKLIKYKEIIMNYKEQLFYEGSNDYDKYKDKTKIKDIWTRFNSKQGQKDILVLCSYNEESFLYCHRWLHAVKETKIPVKIFWRKDNLENLKNILLHVASNTHNNVEIIENSKCFTLETNAIQWIMMVLKEMDKNVYNHLKTAQKTY</sequence>
<accession>A0A1B8TY28</accession>
<comment type="caution">
    <text evidence="3">The sequence shown here is derived from an EMBL/GenBank/DDBJ whole genome shotgun (WGS) entry which is preliminary data.</text>
</comment>
<dbReference type="SUPFAM" id="SSF53474">
    <property type="entry name" value="alpha/beta-Hydrolases"/>
    <property type="match status" value="1"/>
</dbReference>
<dbReference type="GO" id="GO:0004301">
    <property type="term" value="F:epoxide hydrolase activity"/>
    <property type="evidence" value="ECO:0007669"/>
    <property type="project" value="TreeGrafter"/>
</dbReference>
<dbReference type="STRING" id="1774273.LPB03_03230"/>
<dbReference type="AlphaFoldDB" id="A0A1B8TY28"/>
<keyword evidence="1" id="KW-0378">Hydrolase</keyword>
<dbReference type="InterPro" id="IPR000073">
    <property type="entry name" value="AB_hydrolase_1"/>
</dbReference>
<dbReference type="PANTHER" id="PTHR42977:SF3">
    <property type="entry name" value="AB HYDROLASE-1 DOMAIN-CONTAINING PROTEIN"/>
    <property type="match status" value="1"/>
</dbReference>
<dbReference type="Gene3D" id="3.40.50.1820">
    <property type="entry name" value="alpha/beta hydrolase"/>
    <property type="match status" value="1"/>
</dbReference>
<dbReference type="OrthoDB" id="9799612at2"/>
<dbReference type="InterPro" id="IPR029058">
    <property type="entry name" value="AB_hydrolase_fold"/>
</dbReference>
<evidence type="ECO:0000313" key="4">
    <source>
        <dbReference type="Proteomes" id="UP000092584"/>
    </source>
</evidence>
<gene>
    <name evidence="3" type="ORF">LPB3_09265</name>
</gene>
<dbReference type="EMBL" id="LSFM01000022">
    <property type="protein sequence ID" value="OBY64557.1"/>
    <property type="molecule type" value="Genomic_DNA"/>
</dbReference>
<dbReference type="KEGG" id="pob:LPB03_03230"/>
<dbReference type="PANTHER" id="PTHR42977">
    <property type="entry name" value="HYDROLASE-RELATED"/>
    <property type="match status" value="1"/>
</dbReference>
<dbReference type="RefSeq" id="WP_065319303.1">
    <property type="nucleotide sequence ID" value="NZ_CAXBLX010000037.1"/>
</dbReference>
<evidence type="ECO:0000313" key="3">
    <source>
        <dbReference type="EMBL" id="OBY64557.1"/>
    </source>
</evidence>
<reference evidence="4" key="1">
    <citation type="submission" date="2016-02" db="EMBL/GenBank/DDBJ databases">
        <authorList>
            <person name="Shin S.-K."/>
            <person name="Yi H."/>
            <person name="Kim E."/>
        </authorList>
    </citation>
    <scope>NUCLEOTIDE SEQUENCE [LARGE SCALE GENOMIC DNA]</scope>
    <source>
        <strain evidence="4">LPB0003</strain>
    </source>
</reference>
<feature type="domain" description="AB hydrolase-1" evidence="2">
    <location>
        <begin position="34"/>
        <end position="104"/>
    </location>
</feature>
<organism evidence="3 4">
    <name type="scientific">Polaribacter vadi</name>
    <dbReference type="NCBI Taxonomy" id="1774273"/>
    <lineage>
        <taxon>Bacteria</taxon>
        <taxon>Pseudomonadati</taxon>
        <taxon>Bacteroidota</taxon>
        <taxon>Flavobacteriia</taxon>
        <taxon>Flavobacteriales</taxon>
        <taxon>Flavobacteriaceae</taxon>
    </lineage>
</organism>
<evidence type="ECO:0000256" key="1">
    <source>
        <dbReference type="ARBA" id="ARBA00022801"/>
    </source>
</evidence>
<dbReference type="Pfam" id="PF00561">
    <property type="entry name" value="Abhydrolase_1"/>
    <property type="match status" value="1"/>
</dbReference>
<dbReference type="InterPro" id="IPR051340">
    <property type="entry name" value="Haloalkane_dehalogenase"/>
</dbReference>
<evidence type="ECO:0000259" key="2">
    <source>
        <dbReference type="Pfam" id="PF00561"/>
    </source>
</evidence>
<keyword evidence="4" id="KW-1185">Reference proteome</keyword>
<proteinExistence type="predicted"/>
<name>A0A1B8TY28_9FLAO</name>